<proteinExistence type="inferred from homology"/>
<keyword evidence="5" id="KW-1185">Reference proteome</keyword>
<evidence type="ECO:0000256" key="2">
    <source>
        <dbReference type="RuleBase" id="RU366045"/>
    </source>
</evidence>
<dbReference type="PANTHER" id="PTHR21240">
    <property type="entry name" value="2-AMINO-3-CARBOXYLMUCONATE-6-SEMIALDEHYDE DECARBOXYLASE"/>
    <property type="match status" value="1"/>
</dbReference>
<dbReference type="InParanoid" id="A0A1Z5K440"/>
<evidence type="ECO:0000313" key="5">
    <source>
        <dbReference type="Proteomes" id="UP000198406"/>
    </source>
</evidence>
<dbReference type="SUPFAM" id="SSF51556">
    <property type="entry name" value="Metallo-dependent hydrolases"/>
    <property type="match status" value="1"/>
</dbReference>
<sequence length="320" mass="35869">MKIGPFLFTRSAIFAAISSSSLTTVMALSVIGTNRIKVIDSHLHVWASPEEAAVKFPYVQDPPDSLKDRASASCLIREMEAAGVDGALIVQPINHKFDHSYVINAIQTYPDRFKGMMLFDPSTGETDAMAQLRDLKEKGFVGVRFNPYLWPKLDENKWSPMSQGVGLAFYKRCGELKMPVGIMCFQGLHRHYDDILALLAASPETTLILDHFGFTTLDSDATFDQLLSLAQYPNVYVKISALFRLNDNPPFTKVKERRFIPLLNAFGADRLMYGSDFPFVLEQPNGYGMVHLVSSWIKEEDVRRAIMGGTAERVFGVWEA</sequence>
<evidence type="ECO:0000256" key="1">
    <source>
        <dbReference type="ARBA" id="ARBA00023239"/>
    </source>
</evidence>
<dbReference type="PANTHER" id="PTHR21240:SF19">
    <property type="entry name" value="CATALYTIC_ HYDROLASE"/>
    <property type="match status" value="1"/>
</dbReference>
<comment type="similarity">
    <text evidence="2">Belongs to the metallo-dependent hydrolases superfamily.</text>
</comment>
<dbReference type="EMBL" id="BDSP01000153">
    <property type="protein sequence ID" value="GAX20979.1"/>
    <property type="molecule type" value="Genomic_DNA"/>
</dbReference>
<dbReference type="Pfam" id="PF04909">
    <property type="entry name" value="Amidohydro_2"/>
    <property type="match status" value="1"/>
</dbReference>
<comment type="caution">
    <text evidence="4">The sequence shown here is derived from an EMBL/GenBank/DDBJ whole genome shotgun (WGS) entry which is preliminary data.</text>
</comment>
<dbReference type="Gene3D" id="3.20.20.140">
    <property type="entry name" value="Metal-dependent hydrolases"/>
    <property type="match status" value="1"/>
</dbReference>
<dbReference type="GO" id="GO:0016787">
    <property type="term" value="F:hydrolase activity"/>
    <property type="evidence" value="ECO:0007669"/>
    <property type="project" value="InterPro"/>
</dbReference>
<gene>
    <name evidence="4" type="ORF">FisN_1Lh355</name>
</gene>
<dbReference type="Proteomes" id="UP000198406">
    <property type="component" value="Unassembled WGS sequence"/>
</dbReference>
<name>A0A1Z5K440_FISSO</name>
<organism evidence="4 5">
    <name type="scientific">Fistulifera solaris</name>
    <name type="common">Oleaginous diatom</name>
    <dbReference type="NCBI Taxonomy" id="1519565"/>
    <lineage>
        <taxon>Eukaryota</taxon>
        <taxon>Sar</taxon>
        <taxon>Stramenopiles</taxon>
        <taxon>Ochrophyta</taxon>
        <taxon>Bacillariophyta</taxon>
        <taxon>Bacillariophyceae</taxon>
        <taxon>Bacillariophycidae</taxon>
        <taxon>Naviculales</taxon>
        <taxon>Naviculaceae</taxon>
        <taxon>Fistulifera</taxon>
    </lineage>
</organism>
<dbReference type="InterPro" id="IPR032465">
    <property type="entry name" value="ACMSD"/>
</dbReference>
<evidence type="ECO:0000313" key="4">
    <source>
        <dbReference type="EMBL" id="GAX20979.1"/>
    </source>
</evidence>
<accession>A0A1Z5K440</accession>
<dbReference type="OrthoDB" id="2135488at2759"/>
<dbReference type="GO" id="GO:0016831">
    <property type="term" value="F:carboxy-lyase activity"/>
    <property type="evidence" value="ECO:0007669"/>
    <property type="project" value="UniProtKB-KW"/>
</dbReference>
<keyword evidence="2" id="KW-0210">Decarboxylase</keyword>
<protein>
    <submittedName>
        <fullName evidence="4">L-fuconolactonase</fullName>
    </submittedName>
</protein>
<evidence type="ECO:0000259" key="3">
    <source>
        <dbReference type="Pfam" id="PF04909"/>
    </source>
</evidence>
<dbReference type="AlphaFoldDB" id="A0A1Z5K440"/>
<dbReference type="InterPro" id="IPR032466">
    <property type="entry name" value="Metal_Hydrolase"/>
</dbReference>
<keyword evidence="1 2" id="KW-0456">Lyase</keyword>
<reference evidence="4 5" key="1">
    <citation type="journal article" date="2015" name="Plant Cell">
        <title>Oil accumulation by the oleaginous diatom Fistulifera solaris as revealed by the genome and transcriptome.</title>
        <authorList>
            <person name="Tanaka T."/>
            <person name="Maeda Y."/>
            <person name="Veluchamy A."/>
            <person name="Tanaka M."/>
            <person name="Abida H."/>
            <person name="Marechal E."/>
            <person name="Bowler C."/>
            <person name="Muto M."/>
            <person name="Sunaga Y."/>
            <person name="Tanaka M."/>
            <person name="Yoshino T."/>
            <person name="Taniguchi T."/>
            <person name="Fukuda Y."/>
            <person name="Nemoto M."/>
            <person name="Matsumoto M."/>
            <person name="Wong P.S."/>
            <person name="Aburatani S."/>
            <person name="Fujibuchi W."/>
        </authorList>
    </citation>
    <scope>NUCLEOTIDE SEQUENCE [LARGE SCALE GENOMIC DNA]</scope>
    <source>
        <strain evidence="4 5">JPCC DA0580</strain>
    </source>
</reference>
<dbReference type="InterPro" id="IPR006680">
    <property type="entry name" value="Amidohydro-rel"/>
</dbReference>
<feature type="domain" description="Amidohydrolase-related" evidence="3">
    <location>
        <begin position="39"/>
        <end position="316"/>
    </location>
</feature>